<dbReference type="InterPro" id="IPR018247">
    <property type="entry name" value="EF_Hand_1_Ca_BS"/>
</dbReference>
<dbReference type="PROSITE" id="PS50222">
    <property type="entry name" value="EF_HAND_2"/>
    <property type="match status" value="2"/>
</dbReference>
<dbReference type="AlphaFoldDB" id="A0A4Z2D5W7"/>
<dbReference type="GO" id="GO:0005509">
    <property type="term" value="F:calcium ion binding"/>
    <property type="evidence" value="ECO:0007669"/>
    <property type="project" value="InterPro"/>
</dbReference>
<dbReference type="SMART" id="SM01375">
    <property type="entry name" value="Dynein_light"/>
    <property type="match status" value="1"/>
</dbReference>
<evidence type="ECO:0000259" key="2">
    <source>
        <dbReference type="PROSITE" id="PS50222"/>
    </source>
</evidence>
<dbReference type="InterPro" id="IPR002048">
    <property type="entry name" value="EF_hand_dom"/>
</dbReference>
<dbReference type="Gene3D" id="3.30.740.10">
    <property type="entry name" value="Protein Inhibitor Of Neuronal Nitric Oxide Synthase"/>
    <property type="match status" value="1"/>
</dbReference>
<dbReference type="STRING" id="6182.A0A4Z2D5W7"/>
<accession>A0A4Z2D5W7</accession>
<dbReference type="Proteomes" id="UP000311919">
    <property type="component" value="Unassembled WGS sequence"/>
</dbReference>
<dbReference type="InterPro" id="IPR011992">
    <property type="entry name" value="EF-hand-dom_pair"/>
</dbReference>
<dbReference type="EMBL" id="SKCS01000282">
    <property type="protein sequence ID" value="TNN11877.1"/>
    <property type="molecule type" value="Genomic_DNA"/>
</dbReference>
<dbReference type="Pfam" id="PF13499">
    <property type="entry name" value="EF-hand_7"/>
    <property type="match status" value="1"/>
</dbReference>
<dbReference type="GO" id="GO:0030286">
    <property type="term" value="C:dynein complex"/>
    <property type="evidence" value="ECO:0007669"/>
    <property type="project" value="InterPro"/>
</dbReference>
<evidence type="ECO:0000313" key="3">
    <source>
        <dbReference type="EMBL" id="TNN11877.1"/>
    </source>
</evidence>
<feature type="domain" description="EF-hand" evidence="2">
    <location>
        <begin position="1"/>
        <end position="34"/>
    </location>
</feature>
<dbReference type="Pfam" id="PF01221">
    <property type="entry name" value="Dynein_light"/>
    <property type="match status" value="1"/>
</dbReference>
<dbReference type="CDD" id="cd00051">
    <property type="entry name" value="EFh"/>
    <property type="match status" value="1"/>
</dbReference>
<keyword evidence="4" id="KW-1185">Reference proteome</keyword>
<name>A0A4Z2D5W7_SCHJA</name>
<dbReference type="InterPro" id="IPR001372">
    <property type="entry name" value="Dynein_light_chain_typ-1/2"/>
</dbReference>
<dbReference type="Gene3D" id="1.10.238.10">
    <property type="entry name" value="EF-hand"/>
    <property type="match status" value="1"/>
</dbReference>
<comment type="caution">
    <text evidence="3">The sequence shown here is derived from an EMBL/GenBank/DDBJ whole genome shotgun (WGS) entry which is preliminary data.</text>
</comment>
<dbReference type="SUPFAM" id="SSF47473">
    <property type="entry name" value="EF-hand"/>
    <property type="match status" value="1"/>
</dbReference>
<gene>
    <name evidence="3" type="ORF">EWB00_004347</name>
</gene>
<feature type="domain" description="EF-hand" evidence="2">
    <location>
        <begin position="35"/>
        <end position="68"/>
    </location>
</feature>
<dbReference type="OrthoDB" id="6222374at2759"/>
<reference evidence="3 4" key="1">
    <citation type="submission" date="2019-03" db="EMBL/GenBank/DDBJ databases">
        <title>An improved genome assembly of the fluke Schistosoma japonicum.</title>
        <authorList>
            <person name="Hu W."/>
            <person name="Luo F."/>
            <person name="Yin M."/>
            <person name="Mo X."/>
            <person name="Sun C."/>
            <person name="Wu Q."/>
            <person name="Zhu B."/>
            <person name="Xiang M."/>
            <person name="Wang J."/>
            <person name="Wang Y."/>
            <person name="Zhang T."/>
            <person name="Xu B."/>
            <person name="Zheng H."/>
            <person name="Feng Z."/>
        </authorList>
    </citation>
    <scope>NUCLEOTIDE SEQUENCE [LARGE SCALE GENOMIC DNA]</scope>
    <source>
        <strain evidence="3">HuSjv2</strain>
        <tissue evidence="3">Worms</tissue>
    </source>
</reference>
<dbReference type="GO" id="GO:0007017">
    <property type="term" value="P:microtubule-based process"/>
    <property type="evidence" value="ECO:0007669"/>
    <property type="project" value="InterPro"/>
</dbReference>
<proteinExistence type="predicted"/>
<evidence type="ECO:0000256" key="1">
    <source>
        <dbReference type="ARBA" id="ARBA00022837"/>
    </source>
</evidence>
<dbReference type="CDD" id="cd21454">
    <property type="entry name" value="DLC-like_TAL"/>
    <property type="match status" value="1"/>
</dbReference>
<dbReference type="SUPFAM" id="SSF54648">
    <property type="entry name" value="DLC"/>
    <property type="match status" value="1"/>
</dbReference>
<sequence>MEKFIEIFLKLDRDKNGVIGKNELTQYCKKENMNMDMVDEWLRLFDIDSNDEISLREFCEVLGLNYEEMIIEKKDRENMAAGLAPKLDPDIKILNTSMTIQKQVEITKAFKELLNEKYAGDKSINLIANDIKKYLDKKYGGLWQVFIIDGSFWSNFSHEPFLAIQFMYDKYRCVFWRSPTD</sequence>
<dbReference type="InterPro" id="IPR037177">
    <property type="entry name" value="DLC_sf"/>
</dbReference>
<evidence type="ECO:0000313" key="4">
    <source>
        <dbReference type="Proteomes" id="UP000311919"/>
    </source>
</evidence>
<dbReference type="PROSITE" id="PS00018">
    <property type="entry name" value="EF_HAND_1"/>
    <property type="match status" value="2"/>
</dbReference>
<dbReference type="SMART" id="SM00054">
    <property type="entry name" value="EFh"/>
    <property type="match status" value="2"/>
</dbReference>
<protein>
    <submittedName>
        <fullName evidence="3">Tegument antigen</fullName>
    </submittedName>
</protein>
<keyword evidence="1" id="KW-0106">Calcium</keyword>
<organism evidence="3 4">
    <name type="scientific">Schistosoma japonicum</name>
    <name type="common">Blood fluke</name>
    <dbReference type="NCBI Taxonomy" id="6182"/>
    <lineage>
        <taxon>Eukaryota</taxon>
        <taxon>Metazoa</taxon>
        <taxon>Spiralia</taxon>
        <taxon>Lophotrochozoa</taxon>
        <taxon>Platyhelminthes</taxon>
        <taxon>Trematoda</taxon>
        <taxon>Digenea</taxon>
        <taxon>Strigeidida</taxon>
        <taxon>Schistosomatoidea</taxon>
        <taxon>Schistosomatidae</taxon>
        <taxon>Schistosoma</taxon>
    </lineage>
</organism>